<dbReference type="AlphaFoldDB" id="A0A449BEA4"/>
<dbReference type="InterPro" id="IPR007865">
    <property type="entry name" value="Aminopep_P_N"/>
</dbReference>
<dbReference type="Pfam" id="PF05195">
    <property type="entry name" value="AMP_N"/>
    <property type="match status" value="1"/>
</dbReference>
<dbReference type="EMBL" id="LR215048">
    <property type="protein sequence ID" value="VEU80765.1"/>
    <property type="molecule type" value="Genomic_DNA"/>
</dbReference>
<dbReference type="GO" id="GO:0030145">
    <property type="term" value="F:manganese ion binding"/>
    <property type="evidence" value="ECO:0007669"/>
    <property type="project" value="InterPro"/>
</dbReference>
<dbReference type="GO" id="GO:0006508">
    <property type="term" value="P:proteolysis"/>
    <property type="evidence" value="ECO:0007669"/>
    <property type="project" value="TreeGrafter"/>
</dbReference>
<evidence type="ECO:0000313" key="10">
    <source>
        <dbReference type="EMBL" id="VEU80765.1"/>
    </source>
</evidence>
<dbReference type="InterPro" id="IPR036005">
    <property type="entry name" value="Creatinase/aminopeptidase-like"/>
</dbReference>
<dbReference type="KEGG" id="aaxa:NCTC10138_01147"/>
<dbReference type="InterPro" id="IPR029149">
    <property type="entry name" value="Creatin/AminoP/Spt16_N"/>
</dbReference>
<keyword evidence="7" id="KW-0464">Manganese</keyword>
<dbReference type="GO" id="GO:0070006">
    <property type="term" value="F:metalloaminopeptidase activity"/>
    <property type="evidence" value="ECO:0007669"/>
    <property type="project" value="InterPro"/>
</dbReference>
<keyword evidence="11" id="KW-1185">Reference proteome</keyword>
<dbReference type="PANTHER" id="PTHR43226">
    <property type="entry name" value="XAA-PRO AMINOPEPTIDASE 3"/>
    <property type="match status" value="1"/>
</dbReference>
<gene>
    <name evidence="10" type="primary">pepP</name>
    <name evidence="10" type="ORF">NCTC10138_01147</name>
</gene>
<keyword evidence="10" id="KW-0645">Protease</keyword>
<evidence type="ECO:0000256" key="5">
    <source>
        <dbReference type="ARBA" id="ARBA00022723"/>
    </source>
</evidence>
<evidence type="ECO:0000259" key="9">
    <source>
        <dbReference type="SMART" id="SM01011"/>
    </source>
</evidence>
<name>A0A449BEA4_HAPAX</name>
<dbReference type="EC" id="3.4.11.9" evidence="4"/>
<dbReference type="Gene3D" id="3.40.350.10">
    <property type="entry name" value="Creatinase/prolidase N-terminal domain"/>
    <property type="match status" value="1"/>
</dbReference>
<dbReference type="InterPro" id="IPR000994">
    <property type="entry name" value="Pept_M24"/>
</dbReference>
<comment type="catalytic activity">
    <reaction evidence="1">
        <text>Release of any N-terminal amino acid, including proline, that is linked to proline, even from a dipeptide or tripeptide.</text>
        <dbReference type="EC" id="3.4.11.9"/>
    </reaction>
</comment>
<dbReference type="CDD" id="cd01087">
    <property type="entry name" value="Prolidase"/>
    <property type="match status" value="1"/>
</dbReference>
<dbReference type="SUPFAM" id="SSF53092">
    <property type="entry name" value="Creatinase/prolidase N-terminal domain"/>
    <property type="match status" value="1"/>
</dbReference>
<keyword evidence="6 10" id="KW-0378">Hydrolase</keyword>
<feature type="domain" description="Aminopeptidase P N-terminal" evidence="9">
    <location>
        <begin position="1"/>
        <end position="133"/>
    </location>
</feature>
<dbReference type="InterPro" id="IPR052433">
    <property type="entry name" value="X-Pro_dipept-like"/>
</dbReference>
<proteinExistence type="inferred from homology"/>
<reference evidence="10 11" key="1">
    <citation type="submission" date="2019-01" db="EMBL/GenBank/DDBJ databases">
        <authorList>
            <consortium name="Pathogen Informatics"/>
        </authorList>
    </citation>
    <scope>NUCLEOTIDE SEQUENCE [LARGE SCALE GENOMIC DNA]</scope>
    <source>
        <strain evidence="10 11">NCTC10138</strain>
    </source>
</reference>
<evidence type="ECO:0000256" key="1">
    <source>
        <dbReference type="ARBA" id="ARBA00001424"/>
    </source>
</evidence>
<evidence type="ECO:0000256" key="3">
    <source>
        <dbReference type="ARBA" id="ARBA00008766"/>
    </source>
</evidence>
<evidence type="ECO:0000313" key="11">
    <source>
        <dbReference type="Proteomes" id="UP000289841"/>
    </source>
</evidence>
<dbReference type="Gene3D" id="3.90.230.10">
    <property type="entry name" value="Creatinase/methionine aminopeptidase superfamily"/>
    <property type="match status" value="1"/>
</dbReference>
<dbReference type="GO" id="GO:0005829">
    <property type="term" value="C:cytosol"/>
    <property type="evidence" value="ECO:0007669"/>
    <property type="project" value="TreeGrafter"/>
</dbReference>
<evidence type="ECO:0000256" key="4">
    <source>
        <dbReference type="ARBA" id="ARBA00012574"/>
    </source>
</evidence>
<dbReference type="Proteomes" id="UP000289841">
    <property type="component" value="Chromosome"/>
</dbReference>
<keyword evidence="5 8" id="KW-0479">Metal-binding</keyword>
<sequence length="416" mass="47654">MLEKRRENYLNSVENKSISFFYSGFLKQKSNDQYYPFSVNRNFFYLTNVDQENVVLLIVKGEKRSESFLFLEKVDPIKALWDGETLSFEKASELSGISLTNIIDIETLDVFVNQLLGVSRAAQFGEIKNFYFDLEKQKPSRFLSHVEIIANDYRQNYPAVNVLNSNRVLAKLRMAKDQLEVEETNKAMAITKTALEHVMKSLKANMNEAEIEAEYNYILNKNGVETSFDTIVGSGSNGTILHYVDNNDTINDNELVLFDLGVKYNNYCSDISRTYPANGKFTKRQKEIYEIVLEANKKTIEWLKPGLTIKEFNEFGRNILINGLKRIGLIKEDSEITKYYYHSLGHYLGLDVHDVGLYDEVIPVGAIITVEPGLYIAEEAIGIRIEDNILITENGGINLSKDLIKEVNDIEKFMKK</sequence>
<dbReference type="RefSeq" id="WP_026390797.1">
    <property type="nucleotide sequence ID" value="NZ_LR215048.1"/>
</dbReference>
<comment type="cofactor">
    <cofactor evidence="2">
        <name>Mn(2+)</name>
        <dbReference type="ChEBI" id="CHEBI:29035"/>
    </cofactor>
</comment>
<dbReference type="InterPro" id="IPR001131">
    <property type="entry name" value="Peptidase_M24B_aminopep-P_CS"/>
</dbReference>
<dbReference type="PANTHER" id="PTHR43226:SF4">
    <property type="entry name" value="XAA-PRO AMINOPEPTIDASE 3"/>
    <property type="match status" value="1"/>
</dbReference>
<evidence type="ECO:0000256" key="6">
    <source>
        <dbReference type="ARBA" id="ARBA00022801"/>
    </source>
</evidence>
<evidence type="ECO:0000256" key="7">
    <source>
        <dbReference type="ARBA" id="ARBA00023211"/>
    </source>
</evidence>
<accession>A0A449BEA4</accession>
<dbReference type="SMART" id="SM01011">
    <property type="entry name" value="AMP_N"/>
    <property type="match status" value="1"/>
</dbReference>
<protein>
    <recommendedName>
        <fullName evidence="4">Xaa-Pro aminopeptidase</fullName>
        <ecNumber evidence="4">3.4.11.9</ecNumber>
    </recommendedName>
</protein>
<dbReference type="PROSITE" id="PS00491">
    <property type="entry name" value="PROLINE_PEPTIDASE"/>
    <property type="match status" value="1"/>
</dbReference>
<evidence type="ECO:0000256" key="2">
    <source>
        <dbReference type="ARBA" id="ARBA00001936"/>
    </source>
</evidence>
<dbReference type="OrthoDB" id="9806388at2"/>
<evidence type="ECO:0000256" key="8">
    <source>
        <dbReference type="RuleBase" id="RU000590"/>
    </source>
</evidence>
<organism evidence="10 11">
    <name type="scientific">Haploplasma axanthum</name>
    <name type="common">Acholeplasma axanthum</name>
    <dbReference type="NCBI Taxonomy" id="29552"/>
    <lineage>
        <taxon>Bacteria</taxon>
        <taxon>Bacillati</taxon>
        <taxon>Mycoplasmatota</taxon>
        <taxon>Mollicutes</taxon>
        <taxon>Acholeplasmatales</taxon>
        <taxon>Acholeplasmataceae</taxon>
        <taxon>Haploplasma</taxon>
    </lineage>
</organism>
<dbReference type="SUPFAM" id="SSF55920">
    <property type="entry name" value="Creatinase/aminopeptidase"/>
    <property type="match status" value="1"/>
</dbReference>
<dbReference type="STRING" id="1278311.GCA_000428705_01351"/>
<keyword evidence="10" id="KW-0031">Aminopeptidase</keyword>
<dbReference type="Pfam" id="PF00557">
    <property type="entry name" value="Peptidase_M24"/>
    <property type="match status" value="1"/>
</dbReference>
<comment type="similarity">
    <text evidence="3 8">Belongs to the peptidase M24B family.</text>
</comment>